<feature type="domain" description="Reverse transcriptase" evidence="1">
    <location>
        <begin position="263"/>
        <end position="563"/>
    </location>
</feature>
<dbReference type="Pfam" id="PF14690">
    <property type="entry name" value="Zn_ribbon_ISL3"/>
    <property type="match status" value="1"/>
</dbReference>
<comment type="caution">
    <text evidence="2">The sequence shown here is derived from an EMBL/GenBank/DDBJ whole genome shotgun (WGS) entry which is preliminary data.</text>
</comment>
<dbReference type="EMBL" id="BAAAXZ010000021">
    <property type="protein sequence ID" value="GAA2912442.1"/>
    <property type="molecule type" value="Genomic_DNA"/>
</dbReference>
<protein>
    <recommendedName>
        <fullName evidence="1">Reverse transcriptase domain-containing protein</fullName>
    </recommendedName>
</protein>
<keyword evidence="3" id="KW-1185">Reference proteome</keyword>
<dbReference type="SUPFAM" id="SSF56672">
    <property type="entry name" value="DNA/RNA polymerases"/>
    <property type="match status" value="1"/>
</dbReference>
<gene>
    <name evidence="2" type="ORF">GCM10020221_05220</name>
</gene>
<dbReference type="InterPro" id="IPR043502">
    <property type="entry name" value="DNA/RNA_pol_sf"/>
</dbReference>
<reference evidence="3" key="1">
    <citation type="journal article" date="2019" name="Int. J. Syst. Evol. Microbiol.">
        <title>The Global Catalogue of Microorganisms (GCM) 10K type strain sequencing project: providing services to taxonomists for standard genome sequencing and annotation.</title>
        <authorList>
            <consortium name="The Broad Institute Genomics Platform"/>
            <consortium name="The Broad Institute Genome Sequencing Center for Infectious Disease"/>
            <person name="Wu L."/>
            <person name="Ma J."/>
        </authorList>
    </citation>
    <scope>NUCLEOTIDE SEQUENCE [LARGE SCALE GENOMIC DNA]</scope>
    <source>
        <strain evidence="3">JCM 4087</strain>
    </source>
</reference>
<evidence type="ECO:0000313" key="3">
    <source>
        <dbReference type="Proteomes" id="UP001501102"/>
    </source>
</evidence>
<dbReference type="CDD" id="cd01651">
    <property type="entry name" value="RT_G2_intron"/>
    <property type="match status" value="1"/>
</dbReference>
<evidence type="ECO:0000313" key="2">
    <source>
        <dbReference type="EMBL" id="GAA2912442.1"/>
    </source>
</evidence>
<organism evidence="2 3">
    <name type="scientific">Streptomyces thioluteus</name>
    <dbReference type="NCBI Taxonomy" id="66431"/>
    <lineage>
        <taxon>Bacteria</taxon>
        <taxon>Bacillati</taxon>
        <taxon>Actinomycetota</taxon>
        <taxon>Actinomycetes</taxon>
        <taxon>Kitasatosporales</taxon>
        <taxon>Streptomycetaceae</taxon>
        <taxon>Streptomyces</taxon>
    </lineage>
</organism>
<accession>A0ABP6IWX1</accession>
<dbReference type="Proteomes" id="UP001501102">
    <property type="component" value="Unassembled WGS sequence"/>
</dbReference>
<sequence length="575" mass="65381">MADGGERIVVRARTPQHTAVCPVCGASSGRVHGYHWRTVADVPTDGRRVVVRVRVRRLVCPTLGCRHTFREQVPGVLERYQRRTARLARHVKAVVKELAGRAGARLLAALAMGLSRHTALRTLLRIPLPAVRVPRVVGVDDFALRRRHRYATVVIDAETHERIDVLPDRTADGKAVHIGRRGPGDRALKAWEVCAMQNAETVLSILRERGRRGLPCNELYRQLFNPQLYLLAYGRLYSNKGAMTPGVTGETVDGMSLGKIEQVIETLRHERYRWSPARRVYIPKGRGDSKLRPLGLPPWIDKLVGEVVRLLLEAYYEPTFSDSSHGFRPRRGCHTALREVAHTWTGSTWFIEGDISRCFDQLDHSVMLRILGEKIHDNRFLRLVRNMLKAGYMEDWVWNATHSGSPQGGVVSPILSNIYLHKLDEYVEKVLIPEYTRGRVRQPNQAFFKVWNAMRRARKRGDRTEVRNLRKQLRSMPSMDTQDPGYRRLRYVRYADDTLLGFAGPKAEAEEIKRRLAQFLRDELKLELSPEKTLITHARTQAASARFLKGGTRNGAGAGGLVVLGGPRSRVWRVR</sequence>
<dbReference type="PROSITE" id="PS50878">
    <property type="entry name" value="RT_POL"/>
    <property type="match status" value="1"/>
</dbReference>
<dbReference type="PANTHER" id="PTHR34047">
    <property type="entry name" value="NUCLEAR INTRON MATURASE 1, MITOCHONDRIAL-RELATED"/>
    <property type="match status" value="1"/>
</dbReference>
<evidence type="ECO:0000259" key="1">
    <source>
        <dbReference type="PROSITE" id="PS50878"/>
    </source>
</evidence>
<name>A0ABP6IWX1_STRTU</name>
<dbReference type="InterPro" id="IPR051083">
    <property type="entry name" value="GrpII_Intron_Splice-Mob/Def"/>
</dbReference>
<dbReference type="PANTHER" id="PTHR34047:SF8">
    <property type="entry name" value="PROTEIN YKFC"/>
    <property type="match status" value="1"/>
</dbReference>
<dbReference type="InterPro" id="IPR029261">
    <property type="entry name" value="Transposase_Znf"/>
</dbReference>
<dbReference type="Pfam" id="PF00078">
    <property type="entry name" value="RVT_1"/>
    <property type="match status" value="1"/>
</dbReference>
<dbReference type="InterPro" id="IPR000477">
    <property type="entry name" value="RT_dom"/>
</dbReference>
<proteinExistence type="predicted"/>